<dbReference type="InterPro" id="IPR036869">
    <property type="entry name" value="J_dom_sf"/>
</dbReference>
<dbReference type="Gene3D" id="1.10.287.110">
    <property type="entry name" value="DnaJ domain"/>
    <property type="match status" value="1"/>
</dbReference>
<dbReference type="InterPro" id="IPR001623">
    <property type="entry name" value="DnaJ_domain"/>
</dbReference>
<dbReference type="RefSeq" id="XP_017986549.1">
    <property type="nucleotide sequence ID" value="XM_018131563.1"/>
</dbReference>
<evidence type="ECO:0000313" key="2">
    <source>
        <dbReference type="EMBL" id="AMD19553.1"/>
    </source>
</evidence>
<dbReference type="AlphaFoldDB" id="A0A109UY18"/>
<dbReference type="PROSITE" id="PS00636">
    <property type="entry name" value="DNAJ_1"/>
    <property type="match status" value="1"/>
</dbReference>
<dbReference type="Pfam" id="PF00226">
    <property type="entry name" value="DnaJ"/>
    <property type="match status" value="1"/>
</dbReference>
<dbReference type="GeneID" id="28722756"/>
<dbReference type="CDD" id="cd06257">
    <property type="entry name" value="DnaJ"/>
    <property type="match status" value="1"/>
</dbReference>
<accession>A0A109UY18</accession>
<dbReference type="STRING" id="45286.A0A109UY18"/>
<dbReference type="PROSITE" id="PS50076">
    <property type="entry name" value="DNAJ_2"/>
    <property type="match status" value="1"/>
</dbReference>
<sequence length="260" mass="29958">MQAKSAVSRAISENANLYADLEYDIDSKQALQHVQLGVLRKQYRKLALKYHPDKLQSVNTDENRFVRIQDAFNILSDPKAREQYNVWFAKRFITSDEAKLGNILEARERAANIIHTSKTDSIDLLALQEYGQSLRKLRHFGLPYGNWSGGKLQLGRIRKENPLRESCTLRVYCKKSPITSSPVQLNELFETSKIPVQELRYSSTNNDNKSELLVYITLPDTHTTLQLLTNWGNINHLNMHIVEIASYVDTQYFKFNIPAN</sequence>
<dbReference type="OrthoDB" id="436519at2759"/>
<dbReference type="EMBL" id="CP014243">
    <property type="protein sequence ID" value="AMD19553.1"/>
    <property type="molecule type" value="Genomic_DNA"/>
</dbReference>
<protein>
    <submittedName>
        <fullName evidence="2">HCL598Cp</fullName>
    </submittedName>
</protein>
<dbReference type="Proteomes" id="UP000243052">
    <property type="component" value="Chromosome iii"/>
</dbReference>
<gene>
    <name evidence="2" type="ORF">AW171_hschr31391</name>
</gene>
<proteinExistence type="predicted"/>
<organism evidence="2 3">
    <name type="scientific">Eremothecium sinecaudum</name>
    <dbReference type="NCBI Taxonomy" id="45286"/>
    <lineage>
        <taxon>Eukaryota</taxon>
        <taxon>Fungi</taxon>
        <taxon>Dikarya</taxon>
        <taxon>Ascomycota</taxon>
        <taxon>Saccharomycotina</taxon>
        <taxon>Saccharomycetes</taxon>
        <taxon>Saccharomycetales</taxon>
        <taxon>Saccharomycetaceae</taxon>
        <taxon>Eremothecium</taxon>
    </lineage>
</organism>
<dbReference type="PANTHER" id="PTHR45090:SF4">
    <property type="entry name" value="J DOMAIN-CONTAINING PROTEIN"/>
    <property type="match status" value="1"/>
</dbReference>
<evidence type="ECO:0000313" key="3">
    <source>
        <dbReference type="Proteomes" id="UP000243052"/>
    </source>
</evidence>
<name>A0A109UY18_9SACH</name>
<dbReference type="SMART" id="SM00271">
    <property type="entry name" value="DnaJ"/>
    <property type="match status" value="1"/>
</dbReference>
<dbReference type="InterPro" id="IPR018253">
    <property type="entry name" value="DnaJ_domain_CS"/>
</dbReference>
<dbReference type="PRINTS" id="PR00625">
    <property type="entry name" value="JDOMAIN"/>
</dbReference>
<keyword evidence="3" id="KW-1185">Reference proteome</keyword>
<evidence type="ECO:0000259" key="1">
    <source>
        <dbReference type="PROSITE" id="PS50076"/>
    </source>
</evidence>
<feature type="domain" description="J" evidence="1">
    <location>
        <begin position="16"/>
        <end position="88"/>
    </location>
</feature>
<dbReference type="SUPFAM" id="SSF46565">
    <property type="entry name" value="Chaperone J-domain"/>
    <property type="match status" value="1"/>
</dbReference>
<dbReference type="PANTHER" id="PTHR45090">
    <property type="entry name" value="CHAPERONE PROTEIN DNAJ 20 CHLOROPLASTIC"/>
    <property type="match status" value="1"/>
</dbReference>
<dbReference type="InterPro" id="IPR053232">
    <property type="entry name" value="DnaJ_C/III_chloroplastic"/>
</dbReference>
<reference evidence="2 3" key="1">
    <citation type="submission" date="2016-01" db="EMBL/GenBank/DDBJ databases">
        <title>Genome sequence of the yeast Holleya sinecauda.</title>
        <authorList>
            <person name="Dietrich F.S."/>
        </authorList>
    </citation>
    <scope>NUCLEOTIDE SEQUENCE [LARGE SCALE GENOMIC DNA]</scope>
    <source>
        <strain evidence="2 3">ATCC 58844</strain>
    </source>
</reference>